<reference evidence="6 7" key="1">
    <citation type="submission" date="2017-03" db="EMBL/GenBank/DDBJ databases">
        <title>Genome sequence of Geothermobacter sp. EPR-M, Deep-Sea Iron Reducer.</title>
        <authorList>
            <person name="Tully B."/>
            <person name="Savalia P."/>
            <person name="Abuyen K."/>
            <person name="Baughan C."/>
            <person name="Romero E."/>
            <person name="Ronkowski C."/>
            <person name="Torres B."/>
            <person name="Tremblay J."/>
            <person name="Trujillo A."/>
            <person name="Tyler M."/>
            <person name="Perez-Rodriguez I."/>
            <person name="Amend J."/>
        </authorList>
    </citation>
    <scope>NUCLEOTIDE SEQUENCE [LARGE SCALE GENOMIC DNA]</scope>
    <source>
        <strain evidence="6 7">EPR-M</strain>
    </source>
</reference>
<evidence type="ECO:0000313" key="6">
    <source>
        <dbReference type="EMBL" id="ORJ60544.1"/>
    </source>
</evidence>
<dbReference type="PANTHER" id="PTHR42759:SF1">
    <property type="entry name" value="MAGNESIUM-CHELATASE SUBUNIT CHLD"/>
    <property type="match status" value="1"/>
</dbReference>
<evidence type="ECO:0000256" key="1">
    <source>
        <dbReference type="ARBA" id="ARBA00022741"/>
    </source>
</evidence>
<dbReference type="Gene3D" id="3.40.50.300">
    <property type="entry name" value="P-loop containing nucleotide triphosphate hydrolases"/>
    <property type="match status" value="1"/>
</dbReference>
<evidence type="ECO:0000313" key="7">
    <source>
        <dbReference type="Proteomes" id="UP000193136"/>
    </source>
</evidence>
<sequence>MLVGLLCGGHVLIEGVPGLAKTLAAKTLARLLDLDFQRIQFTPDLLPADLTGTPIYHPPSGEFRTRKGPVFTQVLLADEINRAPAKVQSALLEAMEEGQVTLGETSHRLPDPFFVLATQNPLEQEGTYPLPEAQLDRFFLKLHVDYPSREAEQRMVIAHSSGSAPTPRLRIGREQLAAAREQVREIHLAPELLDHLLDLTAASREPQRFGADQLAPLIAHGISPRGSIALARAAKALAFIRGRSYVVPDDLYSIAHPVLRHRLLLSYEAEADGHTPDQIIDQLLKTLPTP</sequence>
<comment type="caution">
    <text evidence="6">The sequence shown here is derived from an EMBL/GenBank/DDBJ whole genome shotgun (WGS) entry which is preliminary data.</text>
</comment>
<evidence type="ECO:0000256" key="3">
    <source>
        <dbReference type="ARBA" id="ARBA00061607"/>
    </source>
</evidence>
<feature type="domain" description="ChlI/MoxR AAA lid" evidence="5">
    <location>
        <begin position="216"/>
        <end position="282"/>
    </location>
</feature>
<dbReference type="GO" id="GO:0016887">
    <property type="term" value="F:ATP hydrolysis activity"/>
    <property type="evidence" value="ECO:0007669"/>
    <property type="project" value="InterPro"/>
</dbReference>
<dbReference type="Gene3D" id="1.10.8.80">
    <property type="entry name" value="Magnesium chelatase subunit I, C-Terminal domain"/>
    <property type="match status" value="1"/>
</dbReference>
<dbReference type="Pfam" id="PF17863">
    <property type="entry name" value="AAA_lid_2"/>
    <property type="match status" value="1"/>
</dbReference>
<dbReference type="InterPro" id="IPR050764">
    <property type="entry name" value="CbbQ/NirQ/NorQ/GpvN"/>
</dbReference>
<dbReference type="CDD" id="cd00009">
    <property type="entry name" value="AAA"/>
    <property type="match status" value="1"/>
</dbReference>
<dbReference type="FunFam" id="3.40.50.300:FF:000640">
    <property type="entry name" value="MoxR family ATPase"/>
    <property type="match status" value="1"/>
</dbReference>
<dbReference type="SUPFAM" id="SSF52540">
    <property type="entry name" value="P-loop containing nucleoside triphosphate hydrolases"/>
    <property type="match status" value="1"/>
</dbReference>
<dbReference type="PANTHER" id="PTHR42759">
    <property type="entry name" value="MOXR FAMILY PROTEIN"/>
    <property type="match status" value="1"/>
</dbReference>
<protein>
    <submittedName>
        <fullName evidence="6">ATPase</fullName>
    </submittedName>
</protein>
<evidence type="ECO:0000256" key="2">
    <source>
        <dbReference type="ARBA" id="ARBA00022840"/>
    </source>
</evidence>
<gene>
    <name evidence="6" type="ORF">B5V00_07880</name>
</gene>
<dbReference type="EMBL" id="NAAD01000008">
    <property type="protein sequence ID" value="ORJ60544.1"/>
    <property type="molecule type" value="Genomic_DNA"/>
</dbReference>
<name>A0A1X0Y671_9BACT</name>
<dbReference type="InterPro" id="IPR027417">
    <property type="entry name" value="P-loop_NTPase"/>
</dbReference>
<keyword evidence="2" id="KW-0067">ATP-binding</keyword>
<keyword evidence="7" id="KW-1185">Reference proteome</keyword>
<accession>A0A1X0Y671</accession>
<keyword evidence="1" id="KW-0547">Nucleotide-binding</keyword>
<comment type="similarity">
    <text evidence="3">Belongs to the MoxR family.</text>
</comment>
<dbReference type="Pfam" id="PF07726">
    <property type="entry name" value="AAA_3"/>
    <property type="match status" value="1"/>
</dbReference>
<dbReference type="STRING" id="1969733.B5V00_07880"/>
<dbReference type="AlphaFoldDB" id="A0A1X0Y671"/>
<dbReference type="InterPro" id="IPR041628">
    <property type="entry name" value="ChlI/MoxR_AAA_lid"/>
</dbReference>
<dbReference type="GO" id="GO:0005524">
    <property type="term" value="F:ATP binding"/>
    <property type="evidence" value="ECO:0007669"/>
    <property type="project" value="UniProtKB-KW"/>
</dbReference>
<organism evidence="6 7">
    <name type="scientific">Geothermobacter hydrogeniphilus</name>
    <dbReference type="NCBI Taxonomy" id="1969733"/>
    <lineage>
        <taxon>Bacteria</taxon>
        <taxon>Pseudomonadati</taxon>
        <taxon>Thermodesulfobacteriota</taxon>
        <taxon>Desulfuromonadia</taxon>
        <taxon>Desulfuromonadales</taxon>
        <taxon>Geothermobacteraceae</taxon>
        <taxon>Geothermobacter</taxon>
    </lineage>
</organism>
<dbReference type="InterPro" id="IPR011703">
    <property type="entry name" value="ATPase_AAA-3"/>
</dbReference>
<dbReference type="Proteomes" id="UP000193136">
    <property type="component" value="Unassembled WGS sequence"/>
</dbReference>
<dbReference type="PIRSF" id="PIRSF002849">
    <property type="entry name" value="AAA_ATPase_chaperone_MoxR_prd"/>
    <property type="match status" value="1"/>
</dbReference>
<evidence type="ECO:0000259" key="4">
    <source>
        <dbReference type="Pfam" id="PF07726"/>
    </source>
</evidence>
<evidence type="ECO:0000259" key="5">
    <source>
        <dbReference type="Pfam" id="PF17863"/>
    </source>
</evidence>
<feature type="domain" description="ATPase AAA-3" evidence="4">
    <location>
        <begin position="10"/>
        <end position="140"/>
    </location>
</feature>
<proteinExistence type="inferred from homology"/>